<organism evidence="2 3">
    <name type="scientific">Octopus vulgaris</name>
    <name type="common">Common octopus</name>
    <dbReference type="NCBI Taxonomy" id="6645"/>
    <lineage>
        <taxon>Eukaryota</taxon>
        <taxon>Metazoa</taxon>
        <taxon>Spiralia</taxon>
        <taxon>Lophotrochozoa</taxon>
        <taxon>Mollusca</taxon>
        <taxon>Cephalopoda</taxon>
        <taxon>Coleoidea</taxon>
        <taxon>Octopodiformes</taxon>
        <taxon>Octopoda</taxon>
        <taxon>Incirrata</taxon>
        <taxon>Octopodidae</taxon>
        <taxon>Octopus</taxon>
    </lineage>
</organism>
<keyword evidence="3" id="KW-1185">Reference proteome</keyword>
<name>A0AA36BQ32_OCTVU</name>
<dbReference type="AlphaFoldDB" id="A0AA36BQ32"/>
<accession>A0AA36BQ32</accession>
<reference evidence="2" key="1">
    <citation type="submission" date="2023-08" db="EMBL/GenBank/DDBJ databases">
        <authorList>
            <person name="Alioto T."/>
            <person name="Alioto T."/>
            <person name="Gomez Garrido J."/>
        </authorList>
    </citation>
    <scope>NUCLEOTIDE SEQUENCE</scope>
</reference>
<evidence type="ECO:0000256" key="1">
    <source>
        <dbReference type="SAM" id="Phobius"/>
    </source>
</evidence>
<evidence type="ECO:0000313" key="2">
    <source>
        <dbReference type="EMBL" id="CAI9738178.1"/>
    </source>
</evidence>
<dbReference type="Proteomes" id="UP001162480">
    <property type="component" value="Chromosome 21"/>
</dbReference>
<keyword evidence="1" id="KW-0812">Transmembrane</keyword>
<gene>
    <name evidence="2" type="ORF">OCTVUL_1B003854</name>
</gene>
<feature type="transmembrane region" description="Helical" evidence="1">
    <location>
        <begin position="54"/>
        <end position="72"/>
    </location>
</feature>
<keyword evidence="1" id="KW-0472">Membrane</keyword>
<dbReference type="EMBL" id="OX597834">
    <property type="protein sequence ID" value="CAI9738178.1"/>
    <property type="molecule type" value="Genomic_DNA"/>
</dbReference>
<sequence length="74" mass="8062">MHRYTKSKPTDIHVMFVNISVNVNAVGETISRVQGLIRGGSAHGSEKHCDVDDVVLIVIIISVVVVVVVVRIEI</sequence>
<keyword evidence="1" id="KW-1133">Transmembrane helix</keyword>
<proteinExistence type="predicted"/>
<evidence type="ECO:0000313" key="3">
    <source>
        <dbReference type="Proteomes" id="UP001162480"/>
    </source>
</evidence>
<protein>
    <submittedName>
        <fullName evidence="2">Uncharacterized protein</fullName>
    </submittedName>
</protein>